<dbReference type="FunFam" id="3.30.160.60:FF:000148">
    <property type="entry name" value="zinc finger protein Gfi-1"/>
    <property type="match status" value="1"/>
</dbReference>
<keyword evidence="6" id="KW-0805">Transcription regulation</keyword>
<evidence type="ECO:0000256" key="3">
    <source>
        <dbReference type="ARBA" id="ARBA00022737"/>
    </source>
</evidence>
<evidence type="ECO:0000256" key="2">
    <source>
        <dbReference type="ARBA" id="ARBA00022723"/>
    </source>
</evidence>
<evidence type="ECO:0000256" key="9">
    <source>
        <dbReference type="ARBA" id="ARBA00023242"/>
    </source>
</evidence>
<evidence type="ECO:0000256" key="4">
    <source>
        <dbReference type="ARBA" id="ARBA00022771"/>
    </source>
</evidence>
<dbReference type="Proteomes" id="UP001165740">
    <property type="component" value="Chromosome 15"/>
</dbReference>
<keyword evidence="7" id="KW-0238">DNA-binding</keyword>
<dbReference type="InterPro" id="IPR013087">
    <property type="entry name" value="Znf_C2H2_type"/>
</dbReference>
<dbReference type="FunFam" id="3.30.160.60:FF:000245">
    <property type="entry name" value="zinc finger protein Gfi-1"/>
    <property type="match status" value="1"/>
</dbReference>
<feature type="compositionally biased region" description="Basic and acidic residues" evidence="11">
    <location>
        <begin position="121"/>
        <end position="130"/>
    </location>
</feature>
<dbReference type="Gene3D" id="3.30.160.60">
    <property type="entry name" value="Classic Zinc Finger"/>
    <property type="match status" value="6"/>
</dbReference>
<dbReference type="PANTHER" id="PTHR16515">
    <property type="entry name" value="PR DOMAIN ZINC FINGER PROTEIN"/>
    <property type="match status" value="1"/>
</dbReference>
<feature type="domain" description="C2H2-type" evidence="12">
    <location>
        <begin position="482"/>
        <end position="509"/>
    </location>
</feature>
<dbReference type="InterPro" id="IPR050331">
    <property type="entry name" value="Zinc_finger"/>
</dbReference>
<dbReference type="SMART" id="SM00355">
    <property type="entry name" value="ZnF_C2H2"/>
    <property type="match status" value="6"/>
</dbReference>
<organism evidence="13 14">
    <name type="scientific">Biomphalaria glabrata</name>
    <name type="common">Bloodfluke planorb</name>
    <name type="synonym">Freshwater snail</name>
    <dbReference type="NCBI Taxonomy" id="6526"/>
    <lineage>
        <taxon>Eukaryota</taxon>
        <taxon>Metazoa</taxon>
        <taxon>Spiralia</taxon>
        <taxon>Lophotrochozoa</taxon>
        <taxon>Mollusca</taxon>
        <taxon>Gastropoda</taxon>
        <taxon>Heterobranchia</taxon>
        <taxon>Euthyneura</taxon>
        <taxon>Panpulmonata</taxon>
        <taxon>Hygrophila</taxon>
        <taxon>Lymnaeoidea</taxon>
        <taxon>Planorbidae</taxon>
        <taxon>Biomphalaria</taxon>
    </lineage>
</organism>
<gene>
    <name evidence="14" type="primary">LOC106063490</name>
</gene>
<dbReference type="GO" id="GO:0005634">
    <property type="term" value="C:nucleus"/>
    <property type="evidence" value="ECO:0007669"/>
    <property type="project" value="UniProtKB-SubCell"/>
</dbReference>
<dbReference type="OrthoDB" id="6155966at2759"/>
<dbReference type="RefSeq" id="XP_013077342.2">
    <property type="nucleotide sequence ID" value="XM_013221888.2"/>
</dbReference>
<dbReference type="GeneID" id="106063490"/>
<comment type="subcellular location">
    <subcellularLocation>
        <location evidence="1">Nucleus</location>
    </subcellularLocation>
</comment>
<evidence type="ECO:0000256" key="10">
    <source>
        <dbReference type="PROSITE-ProRule" id="PRU00042"/>
    </source>
</evidence>
<dbReference type="GO" id="GO:0008270">
    <property type="term" value="F:zinc ion binding"/>
    <property type="evidence" value="ECO:0007669"/>
    <property type="project" value="UniProtKB-KW"/>
</dbReference>
<evidence type="ECO:0000259" key="12">
    <source>
        <dbReference type="PROSITE" id="PS50157"/>
    </source>
</evidence>
<evidence type="ECO:0000313" key="13">
    <source>
        <dbReference type="Proteomes" id="UP001165740"/>
    </source>
</evidence>
<dbReference type="GO" id="GO:0003677">
    <property type="term" value="F:DNA binding"/>
    <property type="evidence" value="ECO:0007669"/>
    <property type="project" value="UniProtKB-KW"/>
</dbReference>
<proteinExistence type="predicted"/>
<evidence type="ECO:0000256" key="8">
    <source>
        <dbReference type="ARBA" id="ARBA00023163"/>
    </source>
</evidence>
<evidence type="ECO:0000256" key="1">
    <source>
        <dbReference type="ARBA" id="ARBA00004123"/>
    </source>
</evidence>
<keyword evidence="5" id="KW-0862">Zinc</keyword>
<dbReference type="PROSITE" id="PS00028">
    <property type="entry name" value="ZINC_FINGER_C2H2_1"/>
    <property type="match status" value="6"/>
</dbReference>
<dbReference type="FunFam" id="3.30.160.60:FF:000325">
    <property type="entry name" value="ZFP90 zinc finger protein"/>
    <property type="match status" value="1"/>
</dbReference>
<keyword evidence="8" id="KW-0804">Transcription</keyword>
<accession>A0A9U8E8F7</accession>
<evidence type="ECO:0000256" key="5">
    <source>
        <dbReference type="ARBA" id="ARBA00022833"/>
    </source>
</evidence>
<evidence type="ECO:0000256" key="6">
    <source>
        <dbReference type="ARBA" id="ARBA00023015"/>
    </source>
</evidence>
<dbReference type="AlphaFoldDB" id="A0A9U8E8F7"/>
<dbReference type="PROSITE" id="PS50157">
    <property type="entry name" value="ZINC_FINGER_C2H2_2"/>
    <property type="match status" value="6"/>
</dbReference>
<dbReference type="Pfam" id="PF00096">
    <property type="entry name" value="zf-C2H2"/>
    <property type="match status" value="6"/>
</dbReference>
<evidence type="ECO:0000313" key="14">
    <source>
        <dbReference type="RefSeq" id="XP_013077342.2"/>
    </source>
</evidence>
<dbReference type="SUPFAM" id="SSF57667">
    <property type="entry name" value="beta-beta-alpha zinc fingers"/>
    <property type="match status" value="3"/>
</dbReference>
<dbReference type="InterPro" id="IPR036236">
    <property type="entry name" value="Znf_C2H2_sf"/>
</dbReference>
<dbReference type="PANTHER" id="PTHR16515:SF54">
    <property type="entry name" value="GROWTH FACTOR-INDEPENDENT 1B TRANSCRIPTION REPRESSOR"/>
    <property type="match status" value="1"/>
</dbReference>
<keyword evidence="3" id="KW-0677">Repeat</keyword>
<dbReference type="GO" id="GO:0010468">
    <property type="term" value="P:regulation of gene expression"/>
    <property type="evidence" value="ECO:0007669"/>
    <property type="project" value="TreeGrafter"/>
</dbReference>
<dbReference type="FunFam" id="3.30.160.60:FF:000432">
    <property type="entry name" value="zinc finger protein Gfi-1b isoform X1"/>
    <property type="match status" value="1"/>
</dbReference>
<feature type="domain" description="C2H2-type" evidence="12">
    <location>
        <begin position="369"/>
        <end position="397"/>
    </location>
</feature>
<keyword evidence="13" id="KW-1185">Reference proteome</keyword>
<feature type="region of interest" description="Disordered" evidence="11">
    <location>
        <begin position="102"/>
        <end position="147"/>
    </location>
</feature>
<dbReference type="FunFam" id="3.30.160.60:FF:000208">
    <property type="entry name" value="zinc finger protein Gfi-1b"/>
    <property type="match status" value="1"/>
</dbReference>
<sequence>MHMNSSFEKSHLAMTRSVMIQHKLEHSLSELTKDTDKMDMSSAFRVVLAPPERELLASRLLKLSNVVDGTRNTSSFCRNPFDVLNQVQRARNEATTTYFGISRSRAEVDTPQNVDSLEGSPKGRHDKDYSDDNCSPRMHFDDLPKQTRDITGNQAKCETSCIFRPWEIKDSTKTNNEINMNHDNEASPKQLMLASTASASSSSRSDTSSPQSSPRSTASMLPFSPPLPVSPEAYDKSSIARYYLYAGAKQNFGWPDITSGFNFNLGAADFGQMSRYFCHPRKDLLFSESPWQKCSSYLSANDYHLKKARHDSSADFYLRREDEFLRRNSPLGRKTTFLTSLGALSEFTSSFRPDAAVASSLGNSMTSTYQCGQCQKPFSTPHGLEVHVRRAHAGSRPFACNVCNKTFGHSVSLDQHRSIHSQERSFECHQCGKTFKRSSTLSTHLLIHSDTRPYPCPYCGKRFHQKSDMKKHTYIHTGEKPHKCQQCGKAFSQSSNLITHSRKHTGFKPFACGQCGRAFQRKVDLRRHFETQHAMGGMVLKEMEIDPVNGV</sequence>
<feature type="compositionally biased region" description="Basic and acidic residues" evidence="11">
    <location>
        <begin position="138"/>
        <end position="147"/>
    </location>
</feature>
<feature type="region of interest" description="Disordered" evidence="11">
    <location>
        <begin position="173"/>
        <end position="224"/>
    </location>
</feature>
<feature type="domain" description="C2H2-type" evidence="12">
    <location>
        <begin position="398"/>
        <end position="425"/>
    </location>
</feature>
<dbReference type="KEGG" id="bgt:106063490"/>
<keyword evidence="9" id="KW-0539">Nucleus</keyword>
<evidence type="ECO:0000256" key="11">
    <source>
        <dbReference type="SAM" id="MobiDB-lite"/>
    </source>
</evidence>
<keyword evidence="2" id="KW-0479">Metal-binding</keyword>
<feature type="domain" description="C2H2-type" evidence="12">
    <location>
        <begin position="510"/>
        <end position="534"/>
    </location>
</feature>
<name>A0A9U8E8F7_BIOGL</name>
<reference evidence="14" key="1">
    <citation type="submission" date="2025-08" db="UniProtKB">
        <authorList>
            <consortium name="RefSeq"/>
        </authorList>
    </citation>
    <scope>IDENTIFICATION</scope>
</reference>
<feature type="compositionally biased region" description="Low complexity" evidence="11">
    <location>
        <begin position="194"/>
        <end position="219"/>
    </location>
</feature>
<feature type="domain" description="C2H2-type" evidence="12">
    <location>
        <begin position="454"/>
        <end position="481"/>
    </location>
</feature>
<feature type="domain" description="C2H2-type" evidence="12">
    <location>
        <begin position="426"/>
        <end position="453"/>
    </location>
</feature>
<keyword evidence="4 10" id="KW-0863">Zinc-finger</keyword>
<evidence type="ECO:0000256" key="7">
    <source>
        <dbReference type="ARBA" id="ARBA00023125"/>
    </source>
</evidence>
<protein>
    <submittedName>
        <fullName evidence="14">Zinc finger protein 415-like</fullName>
    </submittedName>
</protein>